<gene>
    <name evidence="2" type="ORF">PR048_022465</name>
</gene>
<feature type="region of interest" description="Disordered" evidence="1">
    <location>
        <begin position="135"/>
        <end position="190"/>
    </location>
</feature>
<sequence length="190" mass="20617">MMPLVGGFARGSPVFPVLSFWCCSILISIALIGSQDLAVKSHPDLFTHYRSPLSNGTQVYFSVLCELHKGQYPYKVVGVRTPVGEESMSLSKPVNVVSATMERQTVFLVVYGTSHVSPLLGRFVAVLHGELGPCGKETEPGNGQGSDKPQSRTSDTAKYMQPRGSALTASRKPTRPWSSHVLAFPVKQTH</sequence>
<keyword evidence="3" id="KW-1185">Reference proteome</keyword>
<feature type="compositionally biased region" description="Polar residues" evidence="1">
    <location>
        <begin position="145"/>
        <end position="156"/>
    </location>
</feature>
<accession>A0ABQ9H168</accession>
<comment type="caution">
    <text evidence="2">The sequence shown here is derived from an EMBL/GenBank/DDBJ whole genome shotgun (WGS) entry which is preliminary data.</text>
</comment>
<name>A0ABQ9H168_9NEOP</name>
<protein>
    <submittedName>
        <fullName evidence="2">Uncharacterized protein</fullName>
    </submittedName>
</protein>
<dbReference type="Proteomes" id="UP001159363">
    <property type="component" value="Chromosome 7"/>
</dbReference>
<proteinExistence type="predicted"/>
<evidence type="ECO:0000256" key="1">
    <source>
        <dbReference type="SAM" id="MobiDB-lite"/>
    </source>
</evidence>
<evidence type="ECO:0000313" key="3">
    <source>
        <dbReference type="Proteomes" id="UP001159363"/>
    </source>
</evidence>
<dbReference type="EMBL" id="JARBHB010000008">
    <property type="protein sequence ID" value="KAJ8878002.1"/>
    <property type="molecule type" value="Genomic_DNA"/>
</dbReference>
<organism evidence="2 3">
    <name type="scientific">Dryococelus australis</name>
    <dbReference type="NCBI Taxonomy" id="614101"/>
    <lineage>
        <taxon>Eukaryota</taxon>
        <taxon>Metazoa</taxon>
        <taxon>Ecdysozoa</taxon>
        <taxon>Arthropoda</taxon>
        <taxon>Hexapoda</taxon>
        <taxon>Insecta</taxon>
        <taxon>Pterygota</taxon>
        <taxon>Neoptera</taxon>
        <taxon>Polyneoptera</taxon>
        <taxon>Phasmatodea</taxon>
        <taxon>Verophasmatodea</taxon>
        <taxon>Anareolatae</taxon>
        <taxon>Phasmatidae</taxon>
        <taxon>Eurycanthinae</taxon>
        <taxon>Dryococelus</taxon>
    </lineage>
</organism>
<evidence type="ECO:0000313" key="2">
    <source>
        <dbReference type="EMBL" id="KAJ8878002.1"/>
    </source>
</evidence>
<reference evidence="2 3" key="1">
    <citation type="submission" date="2023-02" db="EMBL/GenBank/DDBJ databases">
        <title>LHISI_Scaffold_Assembly.</title>
        <authorList>
            <person name="Stuart O.P."/>
            <person name="Cleave R."/>
            <person name="Magrath M.J.L."/>
            <person name="Mikheyev A.S."/>
        </authorList>
    </citation>
    <scope>NUCLEOTIDE SEQUENCE [LARGE SCALE GENOMIC DNA]</scope>
    <source>
        <strain evidence="2">Daus_M_001</strain>
        <tissue evidence="2">Leg muscle</tissue>
    </source>
</reference>